<dbReference type="OrthoDB" id="9812187at2"/>
<dbReference type="GO" id="GO:0016787">
    <property type="term" value="F:hydrolase activity"/>
    <property type="evidence" value="ECO:0007669"/>
    <property type="project" value="UniProtKB-KW"/>
</dbReference>
<feature type="domain" description="CheC-like protein" evidence="3">
    <location>
        <begin position="8"/>
        <end position="41"/>
    </location>
</feature>
<reference evidence="4 5" key="1">
    <citation type="submission" date="2008-07" db="EMBL/GenBank/DDBJ databases">
        <authorList>
            <person name="Tandeau de Marsac N."/>
            <person name="Ferriera S."/>
            <person name="Johnson J."/>
            <person name="Kravitz S."/>
            <person name="Beeson K."/>
            <person name="Sutton G."/>
            <person name="Rogers Y.-H."/>
            <person name="Friedman R."/>
            <person name="Frazier M."/>
            <person name="Venter J.C."/>
        </authorList>
    </citation>
    <scope>NUCLEOTIDE SEQUENCE [LARGE SCALE GENOMIC DNA]</scope>
    <source>
        <strain evidence="4 5">PCC 7420</strain>
    </source>
</reference>
<dbReference type="InterPro" id="IPR028976">
    <property type="entry name" value="CheC-like_sf"/>
</dbReference>
<sequence>MNLTPDQIDAIQEIVNIGVGRAASVLNEMLEAPIRLQVPYIKIGSPLDFQSEMETRLGGEQVAAVRQDFSGSFSGLAELVFPTDSASILAAVLTGEELGTPDLDAVRIGTLSEIGNILINSVIGSISNVLNQRLDYAIPSYIEDTVENLINVGDNQQENTILLAQTQFFIEQLQIRGDIILVFEVGSFDVLLDAIAMLTTV</sequence>
<keyword evidence="2" id="KW-0378">Hydrolase</keyword>
<name>B4VZF2_9CYAN</name>
<organism evidence="4 5">
    <name type="scientific">Coleofasciculus chthonoplastes PCC 7420</name>
    <dbReference type="NCBI Taxonomy" id="118168"/>
    <lineage>
        <taxon>Bacteria</taxon>
        <taxon>Bacillati</taxon>
        <taxon>Cyanobacteriota</taxon>
        <taxon>Cyanophyceae</taxon>
        <taxon>Coleofasciculales</taxon>
        <taxon>Coleofasciculaceae</taxon>
        <taxon>Coleofasciculus</taxon>
    </lineage>
</organism>
<gene>
    <name evidence="4" type="ORF">MC7420_5018</name>
</gene>
<dbReference type="STRING" id="118168.MC7420_5018"/>
<dbReference type="GO" id="GO:0006935">
    <property type="term" value="P:chemotaxis"/>
    <property type="evidence" value="ECO:0007669"/>
    <property type="project" value="UniProtKB-KW"/>
</dbReference>
<proteinExistence type="predicted"/>
<dbReference type="InterPro" id="IPR007597">
    <property type="entry name" value="CheC"/>
</dbReference>
<dbReference type="PANTHER" id="PTHR43693:SF1">
    <property type="entry name" value="PROTEIN PHOSPHATASE CHEZ"/>
    <property type="match status" value="1"/>
</dbReference>
<evidence type="ECO:0000313" key="5">
    <source>
        <dbReference type="Proteomes" id="UP000003835"/>
    </source>
</evidence>
<dbReference type="InterPro" id="IPR050992">
    <property type="entry name" value="CheZ_family_phosphatases"/>
</dbReference>
<dbReference type="AlphaFoldDB" id="B4VZF2"/>
<dbReference type="CDD" id="cd17910">
    <property type="entry name" value="CheC_ClassII"/>
    <property type="match status" value="1"/>
</dbReference>
<dbReference type="SUPFAM" id="SSF103039">
    <property type="entry name" value="CheC-like"/>
    <property type="match status" value="1"/>
</dbReference>
<protein>
    <submittedName>
        <fullName evidence="4">CheC-like family</fullName>
    </submittedName>
</protein>
<accession>B4VZF2</accession>
<evidence type="ECO:0000259" key="3">
    <source>
        <dbReference type="Pfam" id="PF04509"/>
    </source>
</evidence>
<keyword evidence="1" id="KW-0145">Chemotaxis</keyword>
<dbReference type="eggNOG" id="COG1776">
    <property type="taxonomic scope" value="Bacteria"/>
</dbReference>
<dbReference type="Pfam" id="PF04509">
    <property type="entry name" value="CheC"/>
    <property type="match status" value="1"/>
</dbReference>
<dbReference type="Proteomes" id="UP000003835">
    <property type="component" value="Unassembled WGS sequence"/>
</dbReference>
<evidence type="ECO:0000256" key="1">
    <source>
        <dbReference type="ARBA" id="ARBA00022500"/>
    </source>
</evidence>
<dbReference type="RefSeq" id="WP_006104199.1">
    <property type="nucleotide sequence ID" value="NZ_DS989862.1"/>
</dbReference>
<dbReference type="EMBL" id="DS989862">
    <property type="protein sequence ID" value="EDX72745.1"/>
    <property type="molecule type" value="Genomic_DNA"/>
</dbReference>
<evidence type="ECO:0000256" key="2">
    <source>
        <dbReference type="ARBA" id="ARBA00022801"/>
    </source>
</evidence>
<dbReference type="PANTHER" id="PTHR43693">
    <property type="entry name" value="PROTEIN PHOSPHATASE CHEZ"/>
    <property type="match status" value="1"/>
</dbReference>
<keyword evidence="5" id="KW-1185">Reference proteome</keyword>
<evidence type="ECO:0000313" key="4">
    <source>
        <dbReference type="EMBL" id="EDX72745.1"/>
    </source>
</evidence>
<dbReference type="HOGENOM" id="CLU_087860_0_2_3"/>
<dbReference type="Gene3D" id="3.40.1550.10">
    <property type="entry name" value="CheC-like"/>
    <property type="match status" value="1"/>
</dbReference>